<dbReference type="InParanoid" id="A0A078B3J1"/>
<evidence type="ECO:0000256" key="1">
    <source>
        <dbReference type="ARBA" id="ARBA00022593"/>
    </source>
</evidence>
<name>A0A078B3J1_STYLE</name>
<dbReference type="PANTHER" id="PTHR12652">
    <property type="entry name" value="PEROXISOMAL BIOGENESIS FACTOR 11"/>
    <property type="match status" value="1"/>
</dbReference>
<keyword evidence="1" id="KW-0962">Peroxisome biogenesis</keyword>
<evidence type="ECO:0000313" key="5">
    <source>
        <dbReference type="EMBL" id="CDW88073.1"/>
    </source>
</evidence>
<dbReference type="OrthoDB" id="411017at2759"/>
<gene>
    <name evidence="5" type="primary">Contig13673.g14577</name>
    <name evidence="5" type="ORF">STYLEM_17189</name>
</gene>
<keyword evidence="3" id="KW-0576">Peroxisome</keyword>
<evidence type="ECO:0000256" key="2">
    <source>
        <dbReference type="ARBA" id="ARBA00023136"/>
    </source>
</evidence>
<dbReference type="Pfam" id="PF05648">
    <property type="entry name" value="PEX11"/>
    <property type="match status" value="1"/>
</dbReference>
<dbReference type="PANTHER" id="PTHR12652:SF50">
    <property type="entry name" value="PEROXIN 11"/>
    <property type="match status" value="1"/>
</dbReference>
<keyword evidence="2" id="KW-0472">Membrane</keyword>
<dbReference type="InterPro" id="IPR008733">
    <property type="entry name" value="PEX11"/>
</dbReference>
<dbReference type="Proteomes" id="UP000039865">
    <property type="component" value="Unassembled WGS sequence"/>
</dbReference>
<proteinExistence type="predicted"/>
<evidence type="ECO:0000256" key="3">
    <source>
        <dbReference type="ARBA" id="ARBA00023140"/>
    </source>
</evidence>
<keyword evidence="6" id="KW-1185">Reference proteome</keyword>
<protein>
    <submittedName>
        <fullName evidence="5">Peroxisomal biogenesis factor 11</fullName>
    </submittedName>
</protein>
<dbReference type="EMBL" id="CCKQ01016199">
    <property type="protein sequence ID" value="CDW88073.1"/>
    <property type="molecule type" value="Genomic_DNA"/>
</dbReference>
<evidence type="ECO:0000313" key="6">
    <source>
        <dbReference type="Proteomes" id="UP000039865"/>
    </source>
</evidence>
<dbReference type="AlphaFoldDB" id="A0A078B3J1"/>
<organism evidence="5 6">
    <name type="scientific">Stylonychia lemnae</name>
    <name type="common">Ciliate</name>
    <dbReference type="NCBI Taxonomy" id="5949"/>
    <lineage>
        <taxon>Eukaryota</taxon>
        <taxon>Sar</taxon>
        <taxon>Alveolata</taxon>
        <taxon>Ciliophora</taxon>
        <taxon>Intramacronucleata</taxon>
        <taxon>Spirotrichea</taxon>
        <taxon>Stichotrichia</taxon>
        <taxon>Sporadotrichida</taxon>
        <taxon>Oxytrichidae</taxon>
        <taxon>Stylonychinae</taxon>
        <taxon>Stylonychia</taxon>
    </lineage>
</organism>
<dbReference type="OMA" id="CMAHYFL"/>
<reference evidence="5 6" key="1">
    <citation type="submission" date="2014-06" db="EMBL/GenBank/DDBJ databases">
        <authorList>
            <person name="Swart Estienne"/>
        </authorList>
    </citation>
    <scope>NUCLEOTIDE SEQUENCE [LARGE SCALE GENOMIC DNA]</scope>
    <source>
        <strain evidence="5 6">130c</strain>
    </source>
</reference>
<evidence type="ECO:0000256" key="4">
    <source>
        <dbReference type="ARBA" id="ARBA00046271"/>
    </source>
</evidence>
<accession>A0A078B3J1</accession>
<comment type="subcellular location">
    <subcellularLocation>
        <location evidence="4">Peroxisome membrane</location>
    </subcellularLocation>
</comment>
<dbReference type="GO" id="GO:0005778">
    <property type="term" value="C:peroxisomal membrane"/>
    <property type="evidence" value="ECO:0007669"/>
    <property type="project" value="UniProtKB-SubCell"/>
</dbReference>
<dbReference type="GO" id="GO:0016559">
    <property type="term" value="P:peroxisome fission"/>
    <property type="evidence" value="ECO:0007669"/>
    <property type="project" value="InterPro"/>
</dbReference>
<sequence>MNINDVLENSLRTINTQLGRDKTCRFVQYFAKFIVPTIAAQGPQNNELKEKLEKLGGNMSLTRKVLRFGKPIPLIKGIIDRIAEHQKKPVRMFLWRILSDLFLILYFLTDHPLYFQRVGLVKMEKDLVSKIDYYNNVAWFINASLDIICDLVDLMAIQKEIKILVSQINSSYILKQRATQKSKVDSSDQSAVSDYKSKMKNLQMQHFLKLLSIIRSSVDIPVIFHFMGSEKVSSQLAGFFGTISSSISLYNLWGK</sequence>